<dbReference type="PROSITE" id="PS50181">
    <property type="entry name" value="FBOX"/>
    <property type="match status" value="1"/>
</dbReference>
<accession>A0A9P5P2Q9</accession>
<keyword evidence="3" id="KW-1185">Reference proteome</keyword>
<evidence type="ECO:0000313" key="2">
    <source>
        <dbReference type="EMBL" id="KAF8914333.1"/>
    </source>
</evidence>
<protein>
    <recommendedName>
        <fullName evidence="1">F-box domain-containing protein</fullName>
    </recommendedName>
</protein>
<evidence type="ECO:0000259" key="1">
    <source>
        <dbReference type="PROSITE" id="PS50181"/>
    </source>
</evidence>
<dbReference type="InterPro" id="IPR001810">
    <property type="entry name" value="F-box_dom"/>
</dbReference>
<dbReference type="EMBL" id="JADNYJ010000001">
    <property type="protein sequence ID" value="KAF8914333.1"/>
    <property type="molecule type" value="Genomic_DNA"/>
</dbReference>
<sequence>MDDISNQEFDELLGLVHEFSSIDRSCFPFSHLADSDIPKAYGFPPSNDGLRNYPCSKSAIRRDLRKECERQKLSYFPDLSVIFDLPLETTLEVFEHLHPIDLYSLIRSSKGLRIVLLSRKSFAVWQQAFDRHPDIPSCPSYISYPTWVSLLFGPSTCDICDRPDAMVDFTFLKRLCQPCSDGYSTCESDFQHFVENPEEREILWTLVKASHRTSSIMYPVHYEWVDPSYAKTEVDEMVKQMRAFLSSIEKNVLNAEEDYAKFKSAKAASVQKTMELFSPEHIKICSMWSLSIYQSIMKRLDESLPQLVAQWGKLLQSLGYHSEDIKSLGGYMEGIMYDLDEKRYAKKAFHRSLPLLERALTEHKADRLLQEQKALIVRRTKEAEAFYDSYKQTLDPLNWEYLPEFRRIMDLKPIFHYINFGEPAGVFPDEVAQQEVQTFVEKWLAVGRRHLSQLVSAHCLTVSKGDPLDLANAVFTCGVCYRLCNLKFPLFGWQDVALHLGCIIPSDPNRVLEEATFTSELSYSVAAYDVLKYLLGILELEPSKMQATEVVALEARFVCTVCPFSVRHGIKGRYPMTVKECVSHALDKQGHTPQSFMPLTDKATESVLFHENAYFWASKSSWSCTHCPKYFKDSASRQVVIAHVKETHLITRPAEMADFFCRRERCNKCTDTKNFRLWSENQVMPHLKDKHDVRNPIQGADWIQIDFYEHISTYSSLG</sequence>
<gene>
    <name evidence="2" type="ORF">CPB84DRAFT_82393</name>
</gene>
<dbReference type="AlphaFoldDB" id="A0A9P5P2Q9"/>
<comment type="caution">
    <text evidence="2">The sequence shown here is derived from an EMBL/GenBank/DDBJ whole genome shotgun (WGS) entry which is preliminary data.</text>
</comment>
<proteinExistence type="predicted"/>
<dbReference type="Proteomes" id="UP000724874">
    <property type="component" value="Unassembled WGS sequence"/>
</dbReference>
<dbReference type="OrthoDB" id="2823912at2759"/>
<reference evidence="2" key="1">
    <citation type="submission" date="2020-11" db="EMBL/GenBank/DDBJ databases">
        <authorList>
            <consortium name="DOE Joint Genome Institute"/>
            <person name="Ahrendt S."/>
            <person name="Riley R."/>
            <person name="Andreopoulos W."/>
            <person name="LaButti K."/>
            <person name="Pangilinan J."/>
            <person name="Ruiz-duenas F.J."/>
            <person name="Barrasa J.M."/>
            <person name="Sanchez-Garcia M."/>
            <person name="Camarero S."/>
            <person name="Miyauchi S."/>
            <person name="Serrano A."/>
            <person name="Linde D."/>
            <person name="Babiker R."/>
            <person name="Drula E."/>
            <person name="Ayuso-Fernandez I."/>
            <person name="Pacheco R."/>
            <person name="Padilla G."/>
            <person name="Ferreira P."/>
            <person name="Barriuso J."/>
            <person name="Kellner H."/>
            <person name="Castanera R."/>
            <person name="Alfaro M."/>
            <person name="Ramirez L."/>
            <person name="Pisabarro A.G."/>
            <person name="Kuo A."/>
            <person name="Tritt A."/>
            <person name="Lipzen A."/>
            <person name="He G."/>
            <person name="Yan M."/>
            <person name="Ng V."/>
            <person name="Cullen D."/>
            <person name="Martin F."/>
            <person name="Rosso M.-N."/>
            <person name="Henrissat B."/>
            <person name="Hibbett D."/>
            <person name="Martinez A.T."/>
            <person name="Grigoriev I.V."/>
        </authorList>
    </citation>
    <scope>NUCLEOTIDE SEQUENCE</scope>
    <source>
        <strain evidence="2">AH 44721</strain>
    </source>
</reference>
<feature type="domain" description="F-box" evidence="1">
    <location>
        <begin position="79"/>
        <end position="128"/>
    </location>
</feature>
<organism evidence="2 3">
    <name type="scientific">Gymnopilus junonius</name>
    <name type="common">Spectacular rustgill mushroom</name>
    <name type="synonym">Gymnopilus spectabilis subsp. junonius</name>
    <dbReference type="NCBI Taxonomy" id="109634"/>
    <lineage>
        <taxon>Eukaryota</taxon>
        <taxon>Fungi</taxon>
        <taxon>Dikarya</taxon>
        <taxon>Basidiomycota</taxon>
        <taxon>Agaricomycotina</taxon>
        <taxon>Agaricomycetes</taxon>
        <taxon>Agaricomycetidae</taxon>
        <taxon>Agaricales</taxon>
        <taxon>Agaricineae</taxon>
        <taxon>Hymenogastraceae</taxon>
        <taxon>Gymnopilus</taxon>
    </lineage>
</organism>
<evidence type="ECO:0000313" key="3">
    <source>
        <dbReference type="Proteomes" id="UP000724874"/>
    </source>
</evidence>
<name>A0A9P5P2Q9_GYMJU</name>